<comment type="catalytic activity">
    <reaction evidence="13 14">
        <text>di-trans,octa-cis-undecaprenyl diphosphate + H2O = di-trans,octa-cis-undecaprenyl phosphate + phosphate + H(+)</text>
        <dbReference type="Rhea" id="RHEA:28094"/>
        <dbReference type="ChEBI" id="CHEBI:15377"/>
        <dbReference type="ChEBI" id="CHEBI:15378"/>
        <dbReference type="ChEBI" id="CHEBI:43474"/>
        <dbReference type="ChEBI" id="CHEBI:58405"/>
        <dbReference type="ChEBI" id="CHEBI:60392"/>
        <dbReference type="EC" id="3.6.1.27"/>
    </reaction>
</comment>
<dbReference type="EMBL" id="RKHR01000003">
    <property type="protein sequence ID" value="ROS04702.1"/>
    <property type="molecule type" value="Genomic_DNA"/>
</dbReference>
<dbReference type="Proteomes" id="UP000275394">
    <property type="component" value="Unassembled WGS sequence"/>
</dbReference>
<dbReference type="EC" id="3.6.1.27" evidence="3 14"/>
<evidence type="ECO:0000256" key="9">
    <source>
        <dbReference type="ARBA" id="ARBA00023136"/>
    </source>
</evidence>
<dbReference type="GO" id="GO:0009252">
    <property type="term" value="P:peptidoglycan biosynthetic process"/>
    <property type="evidence" value="ECO:0007669"/>
    <property type="project" value="UniProtKB-KW"/>
</dbReference>
<evidence type="ECO:0000256" key="2">
    <source>
        <dbReference type="ARBA" id="ARBA00010621"/>
    </source>
</evidence>
<name>A0A3N2DYF3_9GAMM</name>
<dbReference type="HAMAP" id="MF_01006">
    <property type="entry name" value="Undec_diphosphatase"/>
    <property type="match status" value="1"/>
</dbReference>
<evidence type="ECO:0000256" key="3">
    <source>
        <dbReference type="ARBA" id="ARBA00012374"/>
    </source>
</evidence>
<evidence type="ECO:0000313" key="16">
    <source>
        <dbReference type="Proteomes" id="UP000275394"/>
    </source>
</evidence>
<comment type="function">
    <text evidence="14">Catalyzes the dephosphorylation of undecaprenyl diphosphate (UPP). Confers resistance to bacitracin.</text>
</comment>
<evidence type="ECO:0000256" key="14">
    <source>
        <dbReference type="HAMAP-Rule" id="MF_01006"/>
    </source>
</evidence>
<evidence type="ECO:0000256" key="13">
    <source>
        <dbReference type="ARBA" id="ARBA00047594"/>
    </source>
</evidence>
<evidence type="ECO:0000256" key="6">
    <source>
        <dbReference type="ARBA" id="ARBA00022692"/>
    </source>
</evidence>
<evidence type="ECO:0000256" key="12">
    <source>
        <dbReference type="ARBA" id="ARBA00032932"/>
    </source>
</evidence>
<protein>
    <recommendedName>
        <fullName evidence="4 14">Undecaprenyl-diphosphatase</fullName>
        <ecNumber evidence="3 14">3.6.1.27</ecNumber>
    </recommendedName>
    <alternativeName>
        <fullName evidence="12 14">Bacitracin resistance protein</fullName>
    </alternativeName>
    <alternativeName>
        <fullName evidence="11 14">Undecaprenyl pyrophosphate phosphatase</fullName>
    </alternativeName>
</protein>
<keyword evidence="5 14" id="KW-1003">Cell membrane</keyword>
<sequence>MEWLHVVILAVIQGLTEFLPVSSSAHLIFPSEVFGWPDQGLAFDVAMHVGSLLAVMIYFRHKIVDMTGAWFGSVLQRQHTRDSHLAWAVIWGTVPAGLAGLAFSGFIETELRSITVIATTTLIFGILLGIADRKGDSGISELTWKTIAVIAVAQAIALIPGTSRSGITMTAALLMGVNRKTAAEFSFLLSIPLIIAAGGLMSLELVESGVVVEWFKIAAATAISAITAYICIHYFLKLIDSLGFMPFVVYRLFLAAGLFWLVFV</sequence>
<comment type="miscellaneous">
    <text evidence="14">Bacitracin is thought to be involved in the inhibition of peptidoglycan synthesis by sequestering undecaprenyl diphosphate, thereby reducing the pool of lipid carrier available.</text>
</comment>
<dbReference type="GO" id="GO:0050380">
    <property type="term" value="F:undecaprenyl-diphosphatase activity"/>
    <property type="evidence" value="ECO:0007669"/>
    <property type="project" value="UniProtKB-UniRule"/>
</dbReference>
<evidence type="ECO:0000256" key="5">
    <source>
        <dbReference type="ARBA" id="ARBA00022475"/>
    </source>
</evidence>
<evidence type="ECO:0000256" key="7">
    <source>
        <dbReference type="ARBA" id="ARBA00022801"/>
    </source>
</evidence>
<comment type="subcellular location">
    <subcellularLocation>
        <location evidence="1 14">Cell membrane</location>
        <topology evidence="1 14">Multi-pass membrane protein</topology>
    </subcellularLocation>
</comment>
<dbReference type="RefSeq" id="WP_123710684.1">
    <property type="nucleotide sequence ID" value="NZ_RKHR01000003.1"/>
</dbReference>
<keyword evidence="16" id="KW-1185">Reference proteome</keyword>
<feature type="transmembrane region" description="Helical" evidence="14">
    <location>
        <begin position="113"/>
        <end position="130"/>
    </location>
</feature>
<feature type="transmembrane region" description="Helical" evidence="14">
    <location>
        <begin position="142"/>
        <end position="162"/>
    </location>
</feature>
<dbReference type="PANTHER" id="PTHR30622:SF4">
    <property type="entry name" value="UNDECAPRENYL-DIPHOSPHATASE"/>
    <property type="match status" value="1"/>
</dbReference>
<dbReference type="GO" id="GO:0046677">
    <property type="term" value="P:response to antibiotic"/>
    <property type="evidence" value="ECO:0007669"/>
    <property type="project" value="UniProtKB-UniRule"/>
</dbReference>
<keyword evidence="8 14" id="KW-1133">Transmembrane helix</keyword>
<feature type="transmembrane region" description="Helical" evidence="14">
    <location>
        <begin position="85"/>
        <end position="107"/>
    </location>
</feature>
<reference evidence="15 16" key="1">
    <citation type="submission" date="2018-11" db="EMBL/GenBank/DDBJ databases">
        <title>Genomic Encyclopedia of Type Strains, Phase IV (KMG-IV): sequencing the most valuable type-strain genomes for metagenomic binning, comparative biology and taxonomic classification.</title>
        <authorList>
            <person name="Goeker M."/>
        </authorList>
    </citation>
    <scope>NUCLEOTIDE SEQUENCE [LARGE SCALE GENOMIC DNA]</scope>
    <source>
        <strain evidence="15 16">DSM 100316</strain>
    </source>
</reference>
<keyword evidence="14" id="KW-0573">Peptidoglycan synthesis</keyword>
<evidence type="ECO:0000256" key="8">
    <source>
        <dbReference type="ARBA" id="ARBA00022989"/>
    </source>
</evidence>
<organism evidence="15 16">
    <name type="scientific">Sinobacterium caligoides</name>
    <dbReference type="NCBI Taxonomy" id="933926"/>
    <lineage>
        <taxon>Bacteria</taxon>
        <taxon>Pseudomonadati</taxon>
        <taxon>Pseudomonadota</taxon>
        <taxon>Gammaproteobacteria</taxon>
        <taxon>Cellvibrionales</taxon>
        <taxon>Spongiibacteraceae</taxon>
        <taxon>Sinobacterium</taxon>
    </lineage>
</organism>
<dbReference type="GO" id="GO:0071555">
    <property type="term" value="P:cell wall organization"/>
    <property type="evidence" value="ECO:0007669"/>
    <property type="project" value="UniProtKB-KW"/>
</dbReference>
<dbReference type="NCBIfam" id="TIGR00753">
    <property type="entry name" value="undec_PP_bacA"/>
    <property type="match status" value="1"/>
</dbReference>
<dbReference type="AlphaFoldDB" id="A0A3N2DYF3"/>
<keyword evidence="10 14" id="KW-0046">Antibiotic resistance</keyword>
<dbReference type="PANTHER" id="PTHR30622">
    <property type="entry name" value="UNDECAPRENYL-DIPHOSPHATASE"/>
    <property type="match status" value="1"/>
</dbReference>
<feature type="transmembrane region" description="Helical" evidence="14">
    <location>
        <begin position="242"/>
        <end position="263"/>
    </location>
</feature>
<comment type="similarity">
    <text evidence="2 14">Belongs to the UppP family.</text>
</comment>
<dbReference type="GO" id="GO:0008360">
    <property type="term" value="P:regulation of cell shape"/>
    <property type="evidence" value="ECO:0007669"/>
    <property type="project" value="UniProtKB-KW"/>
</dbReference>
<keyword evidence="7 14" id="KW-0378">Hydrolase</keyword>
<feature type="transmembrane region" description="Helical" evidence="14">
    <location>
        <begin position="182"/>
        <end position="203"/>
    </location>
</feature>
<feature type="transmembrane region" description="Helical" evidence="14">
    <location>
        <begin position="215"/>
        <end position="236"/>
    </location>
</feature>
<dbReference type="InterPro" id="IPR003824">
    <property type="entry name" value="UppP"/>
</dbReference>
<dbReference type="OrthoDB" id="9808289at2"/>
<dbReference type="NCBIfam" id="NF001393">
    <property type="entry name" value="PRK00281.2-4"/>
    <property type="match status" value="1"/>
</dbReference>
<comment type="caution">
    <text evidence="15">The sequence shown here is derived from an EMBL/GenBank/DDBJ whole genome shotgun (WGS) entry which is preliminary data.</text>
</comment>
<evidence type="ECO:0000256" key="4">
    <source>
        <dbReference type="ARBA" id="ARBA00021581"/>
    </source>
</evidence>
<evidence type="ECO:0000313" key="15">
    <source>
        <dbReference type="EMBL" id="ROS04702.1"/>
    </source>
</evidence>
<evidence type="ECO:0000256" key="10">
    <source>
        <dbReference type="ARBA" id="ARBA00023251"/>
    </source>
</evidence>
<keyword evidence="14" id="KW-0961">Cell wall biogenesis/degradation</keyword>
<accession>A0A3N2DYF3</accession>
<dbReference type="Pfam" id="PF02673">
    <property type="entry name" value="BacA"/>
    <property type="match status" value="1"/>
</dbReference>
<keyword evidence="14" id="KW-0133">Cell shape</keyword>
<keyword evidence="9 14" id="KW-0472">Membrane</keyword>
<dbReference type="GO" id="GO:0005886">
    <property type="term" value="C:plasma membrane"/>
    <property type="evidence" value="ECO:0007669"/>
    <property type="project" value="UniProtKB-SubCell"/>
</dbReference>
<gene>
    <name evidence="14" type="primary">uppP</name>
    <name evidence="15" type="ORF">EDC56_0215</name>
</gene>
<proteinExistence type="inferred from homology"/>
<evidence type="ECO:0000256" key="1">
    <source>
        <dbReference type="ARBA" id="ARBA00004651"/>
    </source>
</evidence>
<evidence type="ECO:0000256" key="11">
    <source>
        <dbReference type="ARBA" id="ARBA00032707"/>
    </source>
</evidence>
<keyword evidence="6 14" id="KW-0812">Transmembrane</keyword>